<dbReference type="InterPro" id="IPR003718">
    <property type="entry name" value="OsmC/Ohr_fam"/>
</dbReference>
<accession>A0A846Y8V0</accession>
<evidence type="ECO:0000313" key="2">
    <source>
        <dbReference type="Proteomes" id="UP000565711"/>
    </source>
</evidence>
<dbReference type="EMBL" id="JAAXOP010000027">
    <property type="protein sequence ID" value="NKY54272.1"/>
    <property type="molecule type" value="Genomic_DNA"/>
</dbReference>
<sequence>MTRIRTDLEVDFRTDGPPILGGSADPAFRGDRTRWNPEQLFVASLAQCHMLWYLSLAASQEITVTAYRDNPTGTMVEESDGSGRFIDIHLHPHVTITSNSDPTLARTLHHRVADYCFIARSVAVPVHHEPHIVQPAYE</sequence>
<organism evidence="1 2">
    <name type="scientific">Nocardia vermiculata</name>
    <dbReference type="NCBI Taxonomy" id="257274"/>
    <lineage>
        <taxon>Bacteria</taxon>
        <taxon>Bacillati</taxon>
        <taxon>Actinomycetota</taxon>
        <taxon>Actinomycetes</taxon>
        <taxon>Mycobacteriales</taxon>
        <taxon>Nocardiaceae</taxon>
        <taxon>Nocardia</taxon>
    </lineage>
</organism>
<dbReference type="InterPro" id="IPR052707">
    <property type="entry name" value="OsmC_Ohr_Peroxiredoxin"/>
</dbReference>
<dbReference type="InterPro" id="IPR036102">
    <property type="entry name" value="OsmC/Ohrsf"/>
</dbReference>
<dbReference type="PANTHER" id="PTHR42830:SF2">
    <property type="entry name" value="OSMC_OHR FAMILY PROTEIN"/>
    <property type="match status" value="1"/>
</dbReference>
<dbReference type="Pfam" id="PF02566">
    <property type="entry name" value="OsmC"/>
    <property type="match status" value="1"/>
</dbReference>
<evidence type="ECO:0000313" key="1">
    <source>
        <dbReference type="EMBL" id="NKY54272.1"/>
    </source>
</evidence>
<proteinExistence type="predicted"/>
<keyword evidence="2" id="KW-1185">Reference proteome</keyword>
<dbReference type="Gene3D" id="3.30.300.20">
    <property type="match status" value="1"/>
</dbReference>
<dbReference type="PANTHER" id="PTHR42830">
    <property type="entry name" value="OSMOTICALLY INDUCIBLE FAMILY PROTEIN"/>
    <property type="match status" value="1"/>
</dbReference>
<comment type="caution">
    <text evidence="1">The sequence shown here is derived from an EMBL/GenBank/DDBJ whole genome shotgun (WGS) entry which is preliminary data.</text>
</comment>
<dbReference type="RefSeq" id="WP_157103103.1">
    <property type="nucleotide sequence ID" value="NZ_JAAXOP010000027.1"/>
</dbReference>
<dbReference type="SUPFAM" id="SSF82784">
    <property type="entry name" value="OsmC-like"/>
    <property type="match status" value="1"/>
</dbReference>
<dbReference type="AlphaFoldDB" id="A0A846Y8V0"/>
<protein>
    <submittedName>
        <fullName evidence="1">Osmotically inducible protein C</fullName>
    </submittedName>
</protein>
<gene>
    <name evidence="1" type="ORF">HGA08_29215</name>
</gene>
<reference evidence="1 2" key="1">
    <citation type="submission" date="2020-04" db="EMBL/GenBank/DDBJ databases">
        <title>MicrobeNet Type strains.</title>
        <authorList>
            <person name="Nicholson A.C."/>
        </authorList>
    </citation>
    <scope>NUCLEOTIDE SEQUENCE [LARGE SCALE GENOMIC DNA]</scope>
    <source>
        <strain evidence="1 2">JCM 12354</strain>
    </source>
</reference>
<dbReference type="InterPro" id="IPR015946">
    <property type="entry name" value="KH_dom-like_a/b"/>
</dbReference>
<name>A0A846Y8V0_9NOCA</name>
<dbReference type="Proteomes" id="UP000565711">
    <property type="component" value="Unassembled WGS sequence"/>
</dbReference>